<evidence type="ECO:0000313" key="4">
    <source>
        <dbReference type="Proteomes" id="UP000199696"/>
    </source>
</evidence>
<keyword evidence="4" id="KW-1185">Reference proteome</keyword>
<feature type="compositionally biased region" description="Basic and acidic residues" evidence="1">
    <location>
        <begin position="69"/>
        <end position="82"/>
    </location>
</feature>
<keyword evidence="2" id="KW-1133">Transmembrane helix</keyword>
<keyword evidence="2" id="KW-0472">Membrane</keyword>
<sequence length="88" mass="9120">MAGNRGTLAFLPLSGRGGGAQTGLCPVRTGGETDINHAKASAAMSALLLLFFLLLLGVASALGLTADTRDSADWRPSDDGRRWSSRTC</sequence>
<dbReference type="EMBL" id="FMHY01000002">
    <property type="protein sequence ID" value="SCL67534.1"/>
    <property type="molecule type" value="Genomic_DNA"/>
</dbReference>
<feature type="transmembrane region" description="Helical" evidence="2">
    <location>
        <begin position="43"/>
        <end position="66"/>
    </location>
</feature>
<dbReference type="Proteomes" id="UP000199696">
    <property type="component" value="Unassembled WGS sequence"/>
</dbReference>
<evidence type="ECO:0000256" key="2">
    <source>
        <dbReference type="SAM" id="Phobius"/>
    </source>
</evidence>
<feature type="region of interest" description="Disordered" evidence="1">
    <location>
        <begin position="69"/>
        <end position="88"/>
    </location>
</feature>
<accession>A0A1C6VN67</accession>
<reference evidence="4" key="1">
    <citation type="submission" date="2016-06" db="EMBL/GenBank/DDBJ databases">
        <authorList>
            <person name="Varghese N."/>
            <person name="Submissions Spin"/>
        </authorList>
    </citation>
    <scope>NUCLEOTIDE SEQUENCE [LARGE SCALE GENOMIC DNA]</scope>
    <source>
        <strain evidence="4">DSM 44814</strain>
    </source>
</reference>
<name>A0A1C6VN67_9ACTN</name>
<dbReference type="STRING" id="227316.GA0070604_6020"/>
<evidence type="ECO:0000313" key="3">
    <source>
        <dbReference type="EMBL" id="SCL67534.1"/>
    </source>
</evidence>
<dbReference type="AlphaFoldDB" id="A0A1C6VN67"/>
<keyword evidence="2" id="KW-0812">Transmembrane</keyword>
<evidence type="ECO:0000256" key="1">
    <source>
        <dbReference type="SAM" id="MobiDB-lite"/>
    </source>
</evidence>
<organism evidence="3 4">
    <name type="scientific">Micromonospora eburnea</name>
    <dbReference type="NCBI Taxonomy" id="227316"/>
    <lineage>
        <taxon>Bacteria</taxon>
        <taxon>Bacillati</taxon>
        <taxon>Actinomycetota</taxon>
        <taxon>Actinomycetes</taxon>
        <taxon>Micromonosporales</taxon>
        <taxon>Micromonosporaceae</taxon>
        <taxon>Micromonospora</taxon>
    </lineage>
</organism>
<proteinExistence type="predicted"/>
<gene>
    <name evidence="3" type="ORF">GA0070604_6020</name>
</gene>
<protein>
    <submittedName>
        <fullName evidence="3">Uncharacterized protein</fullName>
    </submittedName>
</protein>